<feature type="compositionally biased region" description="Gly residues" evidence="1">
    <location>
        <begin position="563"/>
        <end position="573"/>
    </location>
</feature>
<feature type="transmembrane region" description="Helical" evidence="2">
    <location>
        <begin position="29"/>
        <end position="49"/>
    </location>
</feature>
<sequence>MKDEEILKVLEAFSDYLQVGDIVNYVLRWLGWFLIVGLSLVVDALEGVTDAILGIKGFFNSPEIQNFVDMLYPLFVVLLAISFLYIGYMFIMNKQMNRSQIIINIFITLSVLCLLSTGMTKVDKFTDDAIAVVKSEQKGSLSDEIIKKNITDVAVIDQNGWKKKEDMNPKNNIPEKNIRQIDITEKIDEDFEFTKDKDLSDNGKKILKNKRVMDALGVASLAELKDGWFDFFPEKYYRWHWNFWNIFFTLLITGLTLLLVSIKLARLFYELAFNYLLANILAPADVANGQKLKAVLSNILNIFIATIMIFLSLKLYLIGTAFLHDKLNGVPYLIALAAFSMAVLDGPSVVERLFGIDIGLKSSWGMLVGGFALGKGIGSLANSKPMKSLGNMIGKGAKGAAEGTGVAAAKTASAAAMATGGMAGLISGLKNGNESENKDSLQDQMKKAGEKKANGNDEANKEKEKGNLNKEKDKKNSGTPSLQEDMKKGGNEKPGVANGQESGTTSLQDEMKEAGKANGANEGGQTPGTVRQGANEGGQTPGTVRQGANEGGQTPGTVRQGTNEGGQTPGGVRQGTSEGNQTPGGVRQGVSEGVQTPGTVRQGASEGVQTPGTVRQGASEGVQTPGTVRQGASEGVQTPGTVRQGASEGSQTPGTVRQGANEGVQTPGTVRQGTSEGSPAPVEAPKSVSSGGSPAPVEASRPVPSGSSPAPVETPRSVPSGGSPAPVETPRSVPSGGSPAPVEASRPVPSGSSPAPVETPRSVPSGSSPAPADIVTMTHSSPIIPYESDKEVAASRGQETRTLGQYTTEKVKNTTSSVKQKVRGVQERINTSETVQNTKRFYQMGQNTGKSWRDIVNKNKKNTDKK</sequence>
<feature type="compositionally biased region" description="Basic and acidic residues" evidence="1">
    <location>
        <begin position="851"/>
        <end position="866"/>
    </location>
</feature>
<feature type="transmembrane region" description="Helical" evidence="2">
    <location>
        <begin position="299"/>
        <end position="318"/>
    </location>
</feature>
<feature type="region of interest" description="Disordered" evidence="1">
    <location>
        <begin position="429"/>
        <end position="866"/>
    </location>
</feature>
<reference evidence="4" key="1">
    <citation type="journal article" date="2009" name="Plasmid">
        <title>Complete sequence of three plasmids from Bacillus thuringiensis INTA-FR7-4 environmental isolate and comparison with related plasmids from the Bacillus cereus group.</title>
        <authorList>
            <person name="Amadio A.F."/>
            <person name="Benintende G.B."/>
            <person name="Zandomeni R.O."/>
        </authorList>
    </citation>
    <scope>NUCLEOTIDE SEQUENCE</scope>
    <source>
        <strain evidence="4">INTA-FR7-4</strain>
        <plasmid evidence="4">pFR55</plasmid>
    </source>
</reference>
<feature type="transmembrane region" description="Helical" evidence="2">
    <location>
        <begin position="70"/>
        <end position="91"/>
    </location>
</feature>
<keyword evidence="2" id="KW-1133">Transmembrane helix</keyword>
<evidence type="ECO:0000313" key="4">
    <source>
        <dbReference type="EMBL" id="ABY68509.1"/>
    </source>
</evidence>
<dbReference type="InterPro" id="IPR058066">
    <property type="entry name" value="pXO2-14_N"/>
</dbReference>
<dbReference type="RefSeq" id="WP_012263722.1">
    <property type="nucleotide sequence ID" value="NC_010283.1"/>
</dbReference>
<feature type="transmembrane region" description="Helical" evidence="2">
    <location>
        <begin position="268"/>
        <end position="287"/>
    </location>
</feature>
<dbReference type="AlphaFoldDB" id="B0FXV0"/>
<feature type="transmembrane region" description="Helical" evidence="2">
    <location>
        <begin position="243"/>
        <end position="262"/>
    </location>
</feature>
<keyword evidence="2" id="KW-0812">Transmembrane</keyword>
<proteinExistence type="predicted"/>
<keyword evidence="4" id="KW-0614">Plasmid</keyword>
<gene>
    <name evidence="4" type="ORF">pFR55_ORF031</name>
</gene>
<evidence type="ECO:0000256" key="1">
    <source>
        <dbReference type="SAM" id="MobiDB-lite"/>
    </source>
</evidence>
<feature type="compositionally biased region" description="Polar residues" evidence="1">
    <location>
        <begin position="828"/>
        <end position="850"/>
    </location>
</feature>
<protein>
    <submittedName>
        <fullName evidence="4">Putative membrane spaning protein</fullName>
    </submittedName>
</protein>
<feature type="compositionally biased region" description="Basic and acidic residues" evidence="1">
    <location>
        <begin position="433"/>
        <end position="476"/>
    </location>
</feature>
<evidence type="ECO:0000256" key="2">
    <source>
        <dbReference type="SAM" id="Phobius"/>
    </source>
</evidence>
<feature type="compositionally biased region" description="Polar residues" evidence="1">
    <location>
        <begin position="800"/>
        <end position="819"/>
    </location>
</feature>
<geneLocation type="plasmid" evidence="4">
    <name>pFR55</name>
</geneLocation>
<keyword evidence="2" id="KW-0472">Membrane</keyword>
<accession>B0FXV0</accession>
<organism evidence="4">
    <name type="scientific">Bacillus thuringiensis</name>
    <dbReference type="NCBI Taxonomy" id="1428"/>
    <lineage>
        <taxon>Bacteria</taxon>
        <taxon>Bacillati</taxon>
        <taxon>Bacillota</taxon>
        <taxon>Bacilli</taxon>
        <taxon>Bacillales</taxon>
        <taxon>Bacillaceae</taxon>
        <taxon>Bacillus</taxon>
        <taxon>Bacillus cereus group</taxon>
    </lineage>
</organism>
<evidence type="ECO:0000259" key="3">
    <source>
        <dbReference type="Pfam" id="PF26635"/>
    </source>
</evidence>
<feature type="compositionally biased region" description="Polar residues" evidence="1">
    <location>
        <begin position="574"/>
        <end position="583"/>
    </location>
</feature>
<feature type="compositionally biased region" description="Polar residues" evidence="1">
    <location>
        <begin position="499"/>
        <end position="508"/>
    </location>
</feature>
<dbReference type="NCBIfam" id="NF045890">
    <property type="entry name" value="conj_pls20_p028"/>
    <property type="match status" value="1"/>
</dbReference>
<feature type="domain" description="DUF8208" evidence="3">
    <location>
        <begin position="18"/>
        <end position="371"/>
    </location>
</feature>
<feature type="compositionally biased region" description="Polar residues" evidence="1">
    <location>
        <begin position="663"/>
        <end position="677"/>
    </location>
</feature>
<name>B0FXV0_BACTU</name>
<dbReference type="InterPro" id="IPR058521">
    <property type="entry name" value="DUF8208"/>
</dbReference>
<dbReference type="Pfam" id="PF26635">
    <property type="entry name" value="DUF8208"/>
    <property type="match status" value="1"/>
</dbReference>
<feature type="transmembrane region" description="Helical" evidence="2">
    <location>
        <begin position="330"/>
        <end position="350"/>
    </location>
</feature>
<dbReference type="EMBL" id="EU362919">
    <property type="protein sequence ID" value="ABY68509.1"/>
    <property type="molecule type" value="Genomic_DNA"/>
</dbReference>
<feature type="transmembrane region" description="Helical" evidence="2">
    <location>
        <begin position="97"/>
        <end position="115"/>
    </location>
</feature>